<dbReference type="EMBL" id="BAAARK010000010">
    <property type="protein sequence ID" value="GAA2664866.1"/>
    <property type="molecule type" value="Genomic_DNA"/>
</dbReference>
<proteinExistence type="predicted"/>
<dbReference type="Proteomes" id="UP001500994">
    <property type="component" value="Unassembled WGS sequence"/>
</dbReference>
<accession>A0ABN3S044</accession>
<dbReference type="RefSeq" id="WP_344577006.1">
    <property type="nucleotide sequence ID" value="NZ_BAAARK010000010.1"/>
</dbReference>
<name>A0ABN3S044_9ACTN</name>
<protein>
    <submittedName>
        <fullName evidence="2">Uncharacterized protein</fullName>
    </submittedName>
</protein>
<keyword evidence="3" id="KW-1185">Reference proteome</keyword>
<feature type="region of interest" description="Disordered" evidence="1">
    <location>
        <begin position="105"/>
        <end position="124"/>
    </location>
</feature>
<evidence type="ECO:0000256" key="1">
    <source>
        <dbReference type="SAM" id="MobiDB-lite"/>
    </source>
</evidence>
<evidence type="ECO:0000313" key="2">
    <source>
        <dbReference type="EMBL" id="GAA2664866.1"/>
    </source>
</evidence>
<reference evidence="2 3" key="1">
    <citation type="journal article" date="2019" name="Int. J. Syst. Evol. Microbiol.">
        <title>The Global Catalogue of Microorganisms (GCM) 10K type strain sequencing project: providing services to taxonomists for standard genome sequencing and annotation.</title>
        <authorList>
            <consortium name="The Broad Institute Genomics Platform"/>
            <consortium name="The Broad Institute Genome Sequencing Center for Infectious Disease"/>
            <person name="Wu L."/>
            <person name="Ma J."/>
        </authorList>
    </citation>
    <scope>NUCLEOTIDE SEQUENCE [LARGE SCALE GENOMIC DNA]</scope>
    <source>
        <strain evidence="2 3">JCM 16374</strain>
    </source>
</reference>
<organism evidence="2 3">
    <name type="scientific">Streptomyces lunalinharesii</name>
    <dbReference type="NCBI Taxonomy" id="333384"/>
    <lineage>
        <taxon>Bacteria</taxon>
        <taxon>Bacillati</taxon>
        <taxon>Actinomycetota</taxon>
        <taxon>Actinomycetes</taxon>
        <taxon>Kitasatosporales</taxon>
        <taxon>Streptomycetaceae</taxon>
        <taxon>Streptomyces</taxon>
    </lineage>
</organism>
<comment type="caution">
    <text evidence="2">The sequence shown here is derived from an EMBL/GenBank/DDBJ whole genome shotgun (WGS) entry which is preliminary data.</text>
</comment>
<sequence length="124" mass="13156">MTNPVHGTRLLPWTSPEGKPCYLLGGTGTGYVSRLADRVEAEQMTSAADLIEDAGDILTARSWTPGEIHLLAVELTAQLTKVHRLSLSRGARLLQLESALDEDAVLDAGRTDGDEPQSATSGTA</sequence>
<gene>
    <name evidence="2" type="ORF">GCM10009864_37050</name>
</gene>
<evidence type="ECO:0000313" key="3">
    <source>
        <dbReference type="Proteomes" id="UP001500994"/>
    </source>
</evidence>